<dbReference type="GeneID" id="8299478"/>
<keyword evidence="9" id="KW-0175">Coiled coil</keyword>
<dbReference type="HOGENOM" id="CLU_029749_4_0_1"/>
<dbReference type="InterPro" id="IPR019775">
    <property type="entry name" value="WD40_repeat_CS"/>
</dbReference>
<evidence type="ECO:0000256" key="8">
    <source>
        <dbReference type="RuleBase" id="RU369067"/>
    </source>
</evidence>
<keyword evidence="8" id="KW-0539">Nucleus</keyword>
<dbReference type="EMBL" id="GG692399">
    <property type="protein sequence ID" value="EER32537.1"/>
    <property type="molecule type" value="Genomic_DNA"/>
</dbReference>
<dbReference type="SMART" id="SM00320">
    <property type="entry name" value="WD40"/>
    <property type="match status" value="5"/>
</dbReference>
<dbReference type="InterPro" id="IPR036322">
    <property type="entry name" value="WD40_repeat_dom_sf"/>
</dbReference>
<dbReference type="RefSeq" id="XP_002549911.1">
    <property type="nucleotide sequence ID" value="XM_002549865.1"/>
</dbReference>
<dbReference type="GO" id="GO:0120330">
    <property type="term" value="C:rixosome complex"/>
    <property type="evidence" value="ECO:0007669"/>
    <property type="project" value="UniProtKB-UniRule"/>
</dbReference>
<dbReference type="STRING" id="294747.C5MDA7"/>
<comment type="function">
    <text evidence="1 8">Component of the RIX1 complex required for processing of ITS2 sequences from 35S pre-rRNA.</text>
</comment>
<evidence type="ECO:0000313" key="10">
    <source>
        <dbReference type="EMBL" id="EER32537.1"/>
    </source>
</evidence>
<comment type="subcellular location">
    <subcellularLocation>
        <location evidence="8">Nucleus</location>
    </subcellularLocation>
</comment>
<protein>
    <recommendedName>
        <fullName evidence="6 8">Pre-rRNA-processing protein IPI3</fullName>
    </recommendedName>
</protein>
<comment type="similarity">
    <text evidence="2 8">Belongs to the WD repeat IPI3/WDR18 family.</text>
</comment>
<dbReference type="eggNOG" id="KOG0646">
    <property type="taxonomic scope" value="Eukaryota"/>
</dbReference>
<dbReference type="PANTHER" id="PTHR18763">
    <property type="entry name" value="WD-REPEAT PROTEIN 18"/>
    <property type="match status" value="1"/>
</dbReference>
<dbReference type="OrthoDB" id="756370at2759"/>
<comment type="subunit">
    <text evidence="3 8">Component of the RIX1 complex, composed of IPI1, RIX1/IPI2 and IPI3 in a 1:2:2 stoichiometry. The complex interacts (via RIX1) with MDN1 (via its hexameric AAA ATPase ring) and the pre-60S ribosome particles.</text>
</comment>
<keyword evidence="5" id="KW-0677">Repeat</keyword>
<dbReference type="Gene3D" id="2.130.10.10">
    <property type="entry name" value="YVTN repeat-like/Quinoprotein amine dehydrogenase"/>
    <property type="match status" value="1"/>
</dbReference>
<dbReference type="PROSITE" id="PS50082">
    <property type="entry name" value="WD_REPEATS_2"/>
    <property type="match status" value="1"/>
</dbReference>
<evidence type="ECO:0000256" key="2">
    <source>
        <dbReference type="ARBA" id="ARBA00010143"/>
    </source>
</evidence>
<evidence type="ECO:0000256" key="1">
    <source>
        <dbReference type="ARBA" id="ARBA00002355"/>
    </source>
</evidence>
<evidence type="ECO:0000256" key="9">
    <source>
        <dbReference type="SAM" id="Coils"/>
    </source>
</evidence>
<sequence>MDEVVFYIGEGDPNDKHSQESYGYITSIHTSKQYSTFRQANSFKNGTVLTGIGSGERIFCCVPNKALINVYSFGKESIDQRIPVPEALTCLNLINHPISSINNNNDDELYNKSNYRVPWLLVGGSKSGKLYIWELNSGNLLCVKEAHYQGITVIKSSKCGTFLITGGEDARCIIWNLHELISIYNDKSDKNDSNNNNIVKPYWQITDNTLPLTDLILNDVEILNDLKLYTTSKDNTVRIYDIMTKSLLTTFILPDSVECITKDPSNRALYVGLSNGLIRTIPLYQINPHTSVLESIGGMNKIITLDQDPNLKNTFVPHQQQQQQNEGKQILVTKLEISLDGTNIISGDSQGRVFVSDIVTKQVVKSFNACNSSISFIAVDTVPNGFDLSINDTTTTTTKNNNNKDKKHRMIPNFKRVLASTNPEDHQLMLDIPGKIQTSNNKKNDDDFENWLNNKQMEELEFKNLSNINSTVKKVENGSSSNNNDNNKELEDKLQKVSQAYTELRSKHEELIKEHAKLLDKL</sequence>
<evidence type="ECO:0000313" key="11">
    <source>
        <dbReference type="Proteomes" id="UP000002037"/>
    </source>
</evidence>
<dbReference type="VEuPathDB" id="FungiDB:CTRG_04208"/>
<name>C5MDA7_CANTT</name>
<evidence type="ECO:0000256" key="5">
    <source>
        <dbReference type="ARBA" id="ARBA00022737"/>
    </source>
</evidence>
<keyword evidence="4 7" id="KW-0853">WD repeat</keyword>
<dbReference type="InterPro" id="IPR045227">
    <property type="entry name" value="WDR18/Ipi3/RID3"/>
</dbReference>
<dbReference type="GO" id="GO:0006261">
    <property type="term" value="P:DNA-templated DNA replication"/>
    <property type="evidence" value="ECO:0007669"/>
    <property type="project" value="TreeGrafter"/>
</dbReference>
<evidence type="ECO:0000256" key="4">
    <source>
        <dbReference type="ARBA" id="ARBA00022574"/>
    </source>
</evidence>
<evidence type="ECO:0000256" key="6">
    <source>
        <dbReference type="ARBA" id="ARBA00026229"/>
    </source>
</evidence>
<evidence type="ECO:0000256" key="7">
    <source>
        <dbReference type="PROSITE-ProRule" id="PRU00221"/>
    </source>
</evidence>
<dbReference type="PROSITE" id="PS00678">
    <property type="entry name" value="WD_REPEATS_1"/>
    <property type="match status" value="1"/>
</dbReference>
<dbReference type="Proteomes" id="UP000002037">
    <property type="component" value="Unassembled WGS sequence"/>
</dbReference>
<evidence type="ECO:0000256" key="3">
    <source>
        <dbReference type="ARBA" id="ARBA00011141"/>
    </source>
</evidence>
<dbReference type="GO" id="GO:0006364">
    <property type="term" value="P:rRNA processing"/>
    <property type="evidence" value="ECO:0007669"/>
    <property type="project" value="UniProtKB-UniRule"/>
</dbReference>
<feature type="coiled-coil region" evidence="9">
    <location>
        <begin position="480"/>
        <end position="521"/>
    </location>
</feature>
<proteinExistence type="inferred from homology"/>
<dbReference type="AlphaFoldDB" id="C5MDA7"/>
<dbReference type="KEGG" id="ctp:CTRG_04208"/>
<reference evidence="10 11" key="1">
    <citation type="journal article" date="2009" name="Nature">
        <title>Evolution of pathogenicity and sexual reproduction in eight Candida genomes.</title>
        <authorList>
            <person name="Butler G."/>
            <person name="Rasmussen M.D."/>
            <person name="Lin M.F."/>
            <person name="Santos M.A."/>
            <person name="Sakthikumar S."/>
            <person name="Munro C.A."/>
            <person name="Rheinbay E."/>
            <person name="Grabherr M."/>
            <person name="Forche A."/>
            <person name="Reedy J.L."/>
            <person name="Agrafioti I."/>
            <person name="Arnaud M.B."/>
            <person name="Bates S."/>
            <person name="Brown A.J."/>
            <person name="Brunke S."/>
            <person name="Costanzo M.C."/>
            <person name="Fitzpatrick D.A."/>
            <person name="de Groot P.W."/>
            <person name="Harris D."/>
            <person name="Hoyer L.L."/>
            <person name="Hube B."/>
            <person name="Klis F.M."/>
            <person name="Kodira C."/>
            <person name="Lennard N."/>
            <person name="Logue M.E."/>
            <person name="Martin R."/>
            <person name="Neiman A.M."/>
            <person name="Nikolaou E."/>
            <person name="Quail M.A."/>
            <person name="Quinn J."/>
            <person name="Santos M.C."/>
            <person name="Schmitzberger F.F."/>
            <person name="Sherlock G."/>
            <person name="Shah P."/>
            <person name="Silverstein K.A."/>
            <person name="Skrzypek M.S."/>
            <person name="Soll D."/>
            <person name="Staggs R."/>
            <person name="Stansfield I."/>
            <person name="Stumpf M.P."/>
            <person name="Sudbery P.E."/>
            <person name="Srikantha T."/>
            <person name="Zeng Q."/>
            <person name="Berman J."/>
            <person name="Berriman M."/>
            <person name="Heitman J."/>
            <person name="Gow N.A."/>
            <person name="Lorenz M.C."/>
            <person name="Birren B.W."/>
            <person name="Kellis M."/>
            <person name="Cuomo C.A."/>
        </authorList>
    </citation>
    <scope>NUCLEOTIDE SEQUENCE [LARGE SCALE GENOMIC DNA]</scope>
    <source>
        <strain evidence="11">ATCC MYA-3404 / T1</strain>
    </source>
</reference>
<keyword evidence="8" id="KW-0698">rRNA processing</keyword>
<organism evidence="10 11">
    <name type="scientific">Candida tropicalis (strain ATCC MYA-3404 / T1)</name>
    <name type="common">Yeast</name>
    <dbReference type="NCBI Taxonomy" id="294747"/>
    <lineage>
        <taxon>Eukaryota</taxon>
        <taxon>Fungi</taxon>
        <taxon>Dikarya</taxon>
        <taxon>Ascomycota</taxon>
        <taxon>Saccharomycotina</taxon>
        <taxon>Pichiomycetes</taxon>
        <taxon>Debaryomycetaceae</taxon>
        <taxon>Candida/Lodderomyces clade</taxon>
        <taxon>Candida</taxon>
    </lineage>
</organism>
<accession>C5MDA7</accession>
<dbReference type="GO" id="GO:0005656">
    <property type="term" value="C:nuclear pre-replicative complex"/>
    <property type="evidence" value="ECO:0007669"/>
    <property type="project" value="TreeGrafter"/>
</dbReference>
<dbReference type="InterPro" id="IPR001680">
    <property type="entry name" value="WD40_rpt"/>
</dbReference>
<feature type="repeat" description="WD" evidence="7">
    <location>
        <begin position="144"/>
        <end position="177"/>
    </location>
</feature>
<gene>
    <name evidence="10" type="ORF">CTRG_04208</name>
</gene>
<dbReference type="InterPro" id="IPR015943">
    <property type="entry name" value="WD40/YVTN_repeat-like_dom_sf"/>
</dbReference>
<dbReference type="Pfam" id="PF00400">
    <property type="entry name" value="WD40"/>
    <property type="match status" value="1"/>
</dbReference>
<keyword evidence="11" id="KW-1185">Reference proteome</keyword>
<dbReference type="SUPFAM" id="SSF50978">
    <property type="entry name" value="WD40 repeat-like"/>
    <property type="match status" value="1"/>
</dbReference>
<dbReference type="PANTHER" id="PTHR18763:SF0">
    <property type="entry name" value="WD REPEAT-CONTAINING PROTEIN 18"/>
    <property type="match status" value="1"/>
</dbReference>